<evidence type="ECO:0008006" key="9">
    <source>
        <dbReference type="Google" id="ProtNLM"/>
    </source>
</evidence>
<dbReference type="Pfam" id="PF02575">
    <property type="entry name" value="YbaB_DNA_bd"/>
    <property type="match status" value="1"/>
</dbReference>
<dbReference type="GO" id="GO:0009507">
    <property type="term" value="C:chloroplast"/>
    <property type="evidence" value="ECO:0007669"/>
    <property type="project" value="UniProtKB-SubCell"/>
</dbReference>
<keyword evidence="4" id="KW-0809">Transit peptide</keyword>
<protein>
    <recommendedName>
        <fullName evidence="9">Nucleoid-associated chloroplastic</fullName>
    </recommendedName>
</protein>
<dbReference type="Proteomes" id="UP001055712">
    <property type="component" value="Unassembled WGS sequence"/>
</dbReference>
<dbReference type="InterPro" id="IPR036894">
    <property type="entry name" value="YbaB-like_sf"/>
</dbReference>
<dbReference type="NCBIfam" id="TIGR00103">
    <property type="entry name" value="DNA_YbaB_EbfC"/>
    <property type="match status" value="1"/>
</dbReference>
<dbReference type="FunFam" id="3.30.1310.10:FF:000004">
    <property type="entry name" value="Nucleoid-associated protein, chloroplastic"/>
    <property type="match status" value="1"/>
</dbReference>
<dbReference type="PANTHER" id="PTHR33449">
    <property type="entry name" value="NUCLEOID-ASSOCIATED PROTEIN YBAB"/>
    <property type="match status" value="1"/>
</dbReference>
<dbReference type="InterPro" id="IPR004401">
    <property type="entry name" value="YbaB/EbfC"/>
</dbReference>
<evidence type="ECO:0000256" key="2">
    <source>
        <dbReference type="ARBA" id="ARBA00022528"/>
    </source>
</evidence>
<evidence type="ECO:0000256" key="3">
    <source>
        <dbReference type="ARBA" id="ARBA00022640"/>
    </source>
</evidence>
<proteinExistence type="inferred from homology"/>
<accession>A0A9D4YXB6</accession>
<dbReference type="SUPFAM" id="SSF82607">
    <property type="entry name" value="YbaB-like"/>
    <property type="match status" value="1"/>
</dbReference>
<comment type="similarity">
    <text evidence="6">Belongs to the YbaB/EbfC family.</text>
</comment>
<dbReference type="OrthoDB" id="2020094at2759"/>
<sequence length="157" mass="16988">MMALAITATPQRAFTQQCRAQRPRLQQRRALTTRALFGKGGGDKDGGGGMFGGMGNLMENLKKAQALVQVEAAKVQEELANTEFEGFSSDETVCVVMTGNQEPRSVEITQEAYDQGVEKLNVLVQEAMKEAHGKSVDGMKQRMQKLASNLGMPAPPS</sequence>
<dbReference type="PANTHER" id="PTHR33449:SF1">
    <property type="entry name" value="NUCLEOID-ASSOCIATED PROTEIN YBAB"/>
    <property type="match status" value="1"/>
</dbReference>
<keyword evidence="8" id="KW-1185">Reference proteome</keyword>
<gene>
    <name evidence="7" type="ORF">D9Q98_005079</name>
</gene>
<organism evidence="7 8">
    <name type="scientific">Chlorella vulgaris</name>
    <name type="common">Green alga</name>
    <dbReference type="NCBI Taxonomy" id="3077"/>
    <lineage>
        <taxon>Eukaryota</taxon>
        <taxon>Viridiplantae</taxon>
        <taxon>Chlorophyta</taxon>
        <taxon>core chlorophytes</taxon>
        <taxon>Trebouxiophyceae</taxon>
        <taxon>Chlorellales</taxon>
        <taxon>Chlorellaceae</taxon>
        <taxon>Chlorella clade</taxon>
        <taxon>Chlorella</taxon>
    </lineage>
</organism>
<dbReference type="GO" id="GO:0003677">
    <property type="term" value="F:DNA binding"/>
    <property type="evidence" value="ECO:0007669"/>
    <property type="project" value="UniProtKB-KW"/>
</dbReference>
<keyword evidence="3" id="KW-0934">Plastid</keyword>
<reference evidence="7" key="2">
    <citation type="submission" date="2020-11" db="EMBL/GenBank/DDBJ databases">
        <authorList>
            <person name="Cecchin M."/>
            <person name="Marcolungo L."/>
            <person name="Rossato M."/>
            <person name="Girolomoni L."/>
            <person name="Cosentino E."/>
            <person name="Cuine S."/>
            <person name="Li-Beisson Y."/>
            <person name="Delledonne M."/>
            <person name="Ballottari M."/>
        </authorList>
    </citation>
    <scope>NUCLEOTIDE SEQUENCE</scope>
    <source>
        <strain evidence="7">211/11P</strain>
        <tissue evidence="7">Whole cell</tissue>
    </source>
</reference>
<dbReference type="Gene3D" id="3.30.1310.10">
    <property type="entry name" value="Nucleoid-associated protein YbaB-like domain"/>
    <property type="match status" value="1"/>
</dbReference>
<comment type="caution">
    <text evidence="7">The sequence shown here is derived from an EMBL/GenBank/DDBJ whole genome shotgun (WGS) entry which is preliminary data.</text>
</comment>
<evidence type="ECO:0000313" key="8">
    <source>
        <dbReference type="Proteomes" id="UP001055712"/>
    </source>
</evidence>
<evidence type="ECO:0000256" key="1">
    <source>
        <dbReference type="ARBA" id="ARBA00004229"/>
    </source>
</evidence>
<keyword evidence="2" id="KW-0150">Chloroplast</keyword>
<dbReference type="EMBL" id="SIDB01000007">
    <property type="protein sequence ID" value="KAI3430484.1"/>
    <property type="molecule type" value="Genomic_DNA"/>
</dbReference>
<evidence type="ECO:0000256" key="4">
    <source>
        <dbReference type="ARBA" id="ARBA00022946"/>
    </source>
</evidence>
<reference evidence="7" key="1">
    <citation type="journal article" date="2019" name="Plant J.">
        <title>Chlorella vulgaris genome assembly and annotation reveals the molecular basis for metabolic acclimation to high light conditions.</title>
        <authorList>
            <person name="Cecchin M."/>
            <person name="Marcolungo L."/>
            <person name="Rossato M."/>
            <person name="Girolomoni L."/>
            <person name="Cosentino E."/>
            <person name="Cuine S."/>
            <person name="Li-Beisson Y."/>
            <person name="Delledonne M."/>
            <person name="Ballottari M."/>
        </authorList>
    </citation>
    <scope>NUCLEOTIDE SEQUENCE</scope>
    <source>
        <strain evidence="7">211/11P</strain>
    </source>
</reference>
<evidence type="ECO:0000256" key="6">
    <source>
        <dbReference type="ARBA" id="ARBA00061665"/>
    </source>
</evidence>
<dbReference type="AlphaFoldDB" id="A0A9D4YXB6"/>
<keyword evidence="5" id="KW-0238">DNA-binding</keyword>
<comment type="subcellular location">
    <subcellularLocation>
        <location evidence="1">Plastid</location>
        <location evidence="1">Chloroplast</location>
    </subcellularLocation>
</comment>
<evidence type="ECO:0000313" key="7">
    <source>
        <dbReference type="EMBL" id="KAI3430484.1"/>
    </source>
</evidence>
<name>A0A9D4YXB6_CHLVU</name>
<evidence type="ECO:0000256" key="5">
    <source>
        <dbReference type="ARBA" id="ARBA00023125"/>
    </source>
</evidence>